<dbReference type="OrthoDB" id="3937708at2759"/>
<reference evidence="3 4" key="1">
    <citation type="journal article" date="2011" name="Cell">
        <title>Insight into structure and assembly of the nuclear pore complex by utilizing the genome of a eukaryotic thermophile.</title>
        <authorList>
            <person name="Amlacher S."/>
            <person name="Sarges P."/>
            <person name="Flemming D."/>
            <person name="van Noort V."/>
            <person name="Kunze R."/>
            <person name="Devos D.P."/>
            <person name="Arumugam M."/>
            <person name="Bork P."/>
            <person name="Hurt E."/>
        </authorList>
    </citation>
    <scope>NUCLEOTIDE SEQUENCE [LARGE SCALE GENOMIC DNA]</scope>
    <source>
        <strain evidence="4">DSM 1495 / CBS 144.50 / IMI 039719</strain>
    </source>
</reference>
<dbReference type="GeneID" id="18258673"/>
<dbReference type="HOGENOM" id="CLU_056960_1_0_1"/>
<dbReference type="KEGG" id="cthr:CTHT_0046350"/>
<dbReference type="EMBL" id="GL988043">
    <property type="protein sequence ID" value="EGS20129.1"/>
    <property type="molecule type" value="Genomic_DNA"/>
</dbReference>
<name>G0S9L8_CHATD</name>
<evidence type="ECO:0000313" key="3">
    <source>
        <dbReference type="EMBL" id="EGS20129.1"/>
    </source>
</evidence>
<sequence length="401" mass="42603">MDRVVLRYLWALLAFLVLHVDACTSYGVNFANGGSYNIDSSSNQYFSFVSVFQECSGETLNPILISPDNNHYVCSAINTHPNGVEVTSTCGIPYSAMISGTWKIVLSGNEIKSQRVIHLTIGVPQTTWVTATPTVVVGYTTTARAQTVLTTLIQTHTLIIVPQTVTAPCSGGTRTVTNYPPNPTYVVTSTAVRTVTDAQVTSYWTTTITSTASCHYPTSFLPPVWSPPGGGWGWPTRGPWAADLNTATEKKRDVAVPAATAAAAAVAAVTSTITQTTYTVTSTVTTTIPGRTTTETVLRTTTATITPPPSTVCVGGAPGVTVTVNVGTPTPVTQTSIVYLTSHLYGTVWVGYGETNPIYDIHEYSERHGLLDGGWLAGDKPAYRDATKPPPYGPDDTPGKT</sequence>
<dbReference type="RefSeq" id="XP_006695014.1">
    <property type="nucleotide sequence ID" value="XM_006694951.1"/>
</dbReference>
<proteinExistence type="predicted"/>
<evidence type="ECO:0000256" key="1">
    <source>
        <dbReference type="SAM" id="MobiDB-lite"/>
    </source>
</evidence>
<protein>
    <submittedName>
        <fullName evidence="3">Uncharacterized protein</fullName>
    </submittedName>
</protein>
<dbReference type="OMA" id="INTHPNG"/>
<dbReference type="Proteomes" id="UP000008066">
    <property type="component" value="Unassembled WGS sequence"/>
</dbReference>
<evidence type="ECO:0000256" key="2">
    <source>
        <dbReference type="SAM" id="SignalP"/>
    </source>
</evidence>
<feature type="chain" id="PRO_5003409392" evidence="2">
    <location>
        <begin position="23"/>
        <end position="401"/>
    </location>
</feature>
<gene>
    <name evidence="3" type="ORF">CTHT_0046350</name>
</gene>
<organism evidence="4">
    <name type="scientific">Chaetomium thermophilum (strain DSM 1495 / CBS 144.50 / IMI 039719)</name>
    <name type="common">Thermochaetoides thermophila</name>
    <dbReference type="NCBI Taxonomy" id="759272"/>
    <lineage>
        <taxon>Eukaryota</taxon>
        <taxon>Fungi</taxon>
        <taxon>Dikarya</taxon>
        <taxon>Ascomycota</taxon>
        <taxon>Pezizomycotina</taxon>
        <taxon>Sordariomycetes</taxon>
        <taxon>Sordariomycetidae</taxon>
        <taxon>Sordariales</taxon>
        <taxon>Chaetomiaceae</taxon>
        <taxon>Thermochaetoides</taxon>
    </lineage>
</organism>
<feature type="region of interest" description="Disordered" evidence="1">
    <location>
        <begin position="378"/>
        <end position="401"/>
    </location>
</feature>
<dbReference type="AlphaFoldDB" id="G0S9L8"/>
<dbReference type="eggNOG" id="ENOG502SJFI">
    <property type="taxonomic scope" value="Eukaryota"/>
</dbReference>
<accession>G0S9L8</accession>
<keyword evidence="4" id="KW-1185">Reference proteome</keyword>
<feature type="signal peptide" evidence="2">
    <location>
        <begin position="1"/>
        <end position="22"/>
    </location>
</feature>
<evidence type="ECO:0000313" key="4">
    <source>
        <dbReference type="Proteomes" id="UP000008066"/>
    </source>
</evidence>
<keyword evidence="2" id="KW-0732">Signal</keyword>